<comment type="caution">
    <text evidence="4">The sequence shown here is derived from an EMBL/GenBank/DDBJ whole genome shotgun (WGS) entry which is preliminary data.</text>
</comment>
<dbReference type="Gene3D" id="1.10.30.50">
    <property type="match status" value="1"/>
</dbReference>
<name>A0ABU1ZXH3_9CORY</name>
<dbReference type="CDD" id="cd00085">
    <property type="entry name" value="HNHc"/>
    <property type="match status" value="1"/>
</dbReference>
<evidence type="ECO:0000256" key="2">
    <source>
        <dbReference type="SAM" id="MobiDB-lite"/>
    </source>
</evidence>
<protein>
    <recommendedName>
        <fullName evidence="3">HNH nuclease domain-containing protein</fullName>
    </recommendedName>
</protein>
<dbReference type="InterPro" id="IPR003870">
    <property type="entry name" value="DUF222"/>
</dbReference>
<keyword evidence="5" id="KW-1185">Reference proteome</keyword>
<evidence type="ECO:0000313" key="5">
    <source>
        <dbReference type="Proteomes" id="UP001180840"/>
    </source>
</evidence>
<feature type="region of interest" description="Disordered" evidence="2">
    <location>
        <begin position="99"/>
        <end position="150"/>
    </location>
</feature>
<dbReference type="InterPro" id="IPR003615">
    <property type="entry name" value="HNH_nuc"/>
</dbReference>
<accession>A0ABU1ZXH3</accession>
<feature type="domain" description="HNH nuclease" evidence="3">
    <location>
        <begin position="369"/>
        <end position="421"/>
    </location>
</feature>
<comment type="similarity">
    <text evidence="1">Belongs to the Rv1128c/1148c/1588c/1702c/1945/3466 family.</text>
</comment>
<dbReference type="Proteomes" id="UP001180840">
    <property type="component" value="Unassembled WGS sequence"/>
</dbReference>
<reference evidence="4" key="1">
    <citation type="submission" date="2023-07" db="EMBL/GenBank/DDBJ databases">
        <title>Sequencing the genomes of 1000 actinobacteria strains.</title>
        <authorList>
            <person name="Klenk H.-P."/>
        </authorList>
    </citation>
    <scope>NUCLEOTIDE SEQUENCE</scope>
    <source>
        <strain evidence="4">DSM 107476</strain>
    </source>
</reference>
<dbReference type="InterPro" id="IPR002711">
    <property type="entry name" value="HNH"/>
</dbReference>
<dbReference type="Pfam" id="PF02720">
    <property type="entry name" value="DUF222"/>
    <property type="match status" value="1"/>
</dbReference>
<dbReference type="RefSeq" id="WP_290194594.1">
    <property type="nucleotide sequence ID" value="NZ_CP047654.1"/>
</dbReference>
<evidence type="ECO:0000313" key="4">
    <source>
        <dbReference type="EMBL" id="MDR7329639.1"/>
    </source>
</evidence>
<feature type="compositionally biased region" description="Basic and acidic residues" evidence="2">
    <location>
        <begin position="268"/>
        <end position="298"/>
    </location>
</feature>
<organism evidence="4 5">
    <name type="scientific">Corynebacterium guangdongense</name>
    <dbReference type="NCBI Taxonomy" id="1783348"/>
    <lineage>
        <taxon>Bacteria</taxon>
        <taxon>Bacillati</taxon>
        <taxon>Actinomycetota</taxon>
        <taxon>Actinomycetes</taxon>
        <taxon>Mycobacteriales</taxon>
        <taxon>Corynebacteriaceae</taxon>
        <taxon>Corynebacterium</taxon>
    </lineage>
</organism>
<sequence length="488" mass="53576">MNESRINDLITQVTTGLQGLATLMASPESVAFAAVHPSFEALEAAMNHKAAIDASFAWLANLHEAGRMVGSTSTTQYLREKLGLSRAEAYNRLRQGAALYDPVPEPSPEAPPATESDEQRRARESEQRRRAAEEEAAQQRARQAAAEASAEKRRVIEAELDHLSEHADPGANALRERALKQAGWRGAEDLRAWVRDRVREANARARKPDGTRDRLAAWKKRYISFGQQDADGGVRLSGYLPAAQAAALRAALSYNQSTTWSDGESDGAEERDKRSLGQRRADKLHEIVRGHSADKEPNRGGIGSVVVSVTQPELEEMGLDTRFPTNTGVYLSPLDMLVLGEASCDWMTVHDERGALLTLGRGKRTANLEQRIALLVTELTCSHPGCDRPVDECQIHHIIAWLLSGRTDIENLTLLCRMHHRDNNDKRDGSRGMGHAERDPASGRVGHRDAGSSKIRLNNSVAAGKSASARIRRRHAPPDSESEALFAV</sequence>
<gene>
    <name evidence="4" type="ORF">J2S39_001315</name>
</gene>
<proteinExistence type="inferred from homology"/>
<feature type="region of interest" description="Disordered" evidence="2">
    <location>
        <begin position="258"/>
        <end position="303"/>
    </location>
</feature>
<feature type="compositionally biased region" description="Low complexity" evidence="2">
    <location>
        <begin position="138"/>
        <end position="148"/>
    </location>
</feature>
<dbReference type="EMBL" id="JAVDXZ010000001">
    <property type="protein sequence ID" value="MDR7329639.1"/>
    <property type="molecule type" value="Genomic_DNA"/>
</dbReference>
<feature type="region of interest" description="Disordered" evidence="2">
    <location>
        <begin position="423"/>
        <end position="488"/>
    </location>
</feature>
<dbReference type="SMART" id="SM00507">
    <property type="entry name" value="HNHc"/>
    <property type="match status" value="1"/>
</dbReference>
<evidence type="ECO:0000259" key="3">
    <source>
        <dbReference type="SMART" id="SM00507"/>
    </source>
</evidence>
<evidence type="ECO:0000256" key="1">
    <source>
        <dbReference type="ARBA" id="ARBA00023450"/>
    </source>
</evidence>
<dbReference type="Pfam" id="PF01844">
    <property type="entry name" value="HNH"/>
    <property type="match status" value="1"/>
</dbReference>
<feature type="compositionally biased region" description="Basic and acidic residues" evidence="2">
    <location>
        <begin position="423"/>
        <end position="451"/>
    </location>
</feature>
<feature type="compositionally biased region" description="Basic and acidic residues" evidence="2">
    <location>
        <begin position="117"/>
        <end position="133"/>
    </location>
</feature>